<keyword evidence="2" id="KW-0472">Membrane</keyword>
<evidence type="ECO:0000313" key="3">
    <source>
        <dbReference type="EMBL" id="MDP9835648.1"/>
    </source>
</evidence>
<protein>
    <submittedName>
        <fullName evidence="3">Uncharacterized protein</fullName>
    </submittedName>
</protein>
<organism evidence="3 4">
    <name type="scientific">Neorhizobium huautlense</name>
    <dbReference type="NCBI Taxonomy" id="67774"/>
    <lineage>
        <taxon>Bacteria</taxon>
        <taxon>Pseudomonadati</taxon>
        <taxon>Pseudomonadota</taxon>
        <taxon>Alphaproteobacteria</taxon>
        <taxon>Hyphomicrobiales</taxon>
        <taxon>Rhizobiaceae</taxon>
        <taxon>Rhizobium/Agrobacterium group</taxon>
        <taxon>Neorhizobium</taxon>
    </lineage>
</organism>
<keyword evidence="4" id="KW-1185">Reference proteome</keyword>
<comment type="caution">
    <text evidence="3">The sequence shown here is derived from an EMBL/GenBank/DDBJ whole genome shotgun (WGS) entry which is preliminary data.</text>
</comment>
<dbReference type="RefSeq" id="WP_306830474.1">
    <property type="nucleotide sequence ID" value="NZ_JAUSRF010000001.1"/>
</dbReference>
<evidence type="ECO:0000256" key="2">
    <source>
        <dbReference type="SAM" id="Phobius"/>
    </source>
</evidence>
<gene>
    <name evidence="3" type="ORF">J2T09_000389</name>
</gene>
<feature type="region of interest" description="Disordered" evidence="1">
    <location>
        <begin position="1"/>
        <end position="27"/>
    </location>
</feature>
<proteinExistence type="predicted"/>
<evidence type="ECO:0000313" key="4">
    <source>
        <dbReference type="Proteomes" id="UP001241472"/>
    </source>
</evidence>
<dbReference type="Proteomes" id="UP001241472">
    <property type="component" value="Unassembled WGS sequence"/>
</dbReference>
<evidence type="ECO:0000256" key="1">
    <source>
        <dbReference type="SAM" id="MobiDB-lite"/>
    </source>
</evidence>
<feature type="transmembrane region" description="Helical" evidence="2">
    <location>
        <begin position="34"/>
        <end position="53"/>
    </location>
</feature>
<keyword evidence="2" id="KW-1133">Transmembrane helix</keyword>
<dbReference type="EMBL" id="JAUSRF010000001">
    <property type="protein sequence ID" value="MDP9835648.1"/>
    <property type="molecule type" value="Genomic_DNA"/>
</dbReference>
<sequence>MAQSAHTPAAASALRDTHATQSVERPRGRQDRSLMFFFALVTVTTFLATMLLVEDNLFVLGWKSLLSLLPNGNTDVHFATPVFVAV</sequence>
<accession>A0ABT9PMF7</accession>
<feature type="compositionally biased region" description="Low complexity" evidence="1">
    <location>
        <begin position="1"/>
        <end position="13"/>
    </location>
</feature>
<reference evidence="3 4" key="1">
    <citation type="submission" date="2023-07" db="EMBL/GenBank/DDBJ databases">
        <title>Sorghum-associated microbial communities from plants grown in Nebraska, USA.</title>
        <authorList>
            <person name="Schachtman D."/>
        </authorList>
    </citation>
    <scope>NUCLEOTIDE SEQUENCE [LARGE SCALE GENOMIC DNA]</scope>
    <source>
        <strain evidence="3 4">DS1307</strain>
    </source>
</reference>
<name>A0ABT9PMF7_9HYPH</name>
<keyword evidence="2" id="KW-0812">Transmembrane</keyword>